<accession>W5YRE7</accession>
<dbReference type="Proteomes" id="UP000035081">
    <property type="component" value="Chromosome"/>
</dbReference>
<dbReference type="PRINTS" id="PR00105">
    <property type="entry name" value="C5METTRFRASE"/>
</dbReference>
<dbReference type="REBASE" id="78860">
    <property type="entry name" value="M.MspSW1ORF9080P"/>
</dbReference>
<dbReference type="GO" id="GO:0003886">
    <property type="term" value="F:DNA (cytosine-5-)-methyltransferase activity"/>
    <property type="evidence" value="ECO:0007669"/>
    <property type="project" value="UniProtKB-EC"/>
</dbReference>
<dbReference type="PROSITE" id="PS51679">
    <property type="entry name" value="SAM_MT_C5"/>
    <property type="match status" value="1"/>
</dbReference>
<keyword evidence="4 7" id="KW-0949">S-adenosyl-L-methionine</keyword>
<feature type="active site" evidence="7">
    <location>
        <position position="155"/>
    </location>
</feature>
<keyword evidence="3 7" id="KW-0808">Transferase</keyword>
<dbReference type="GO" id="GO:0032259">
    <property type="term" value="P:methylation"/>
    <property type="evidence" value="ECO:0007669"/>
    <property type="project" value="UniProtKB-KW"/>
</dbReference>
<evidence type="ECO:0000256" key="2">
    <source>
        <dbReference type="ARBA" id="ARBA00022603"/>
    </source>
</evidence>
<dbReference type="Gene3D" id="3.40.50.150">
    <property type="entry name" value="Vaccinia Virus protein VP39"/>
    <property type="match status" value="1"/>
</dbReference>
<dbReference type="EC" id="2.1.1.37" evidence="1"/>
<dbReference type="AlphaFoldDB" id="W5YRE7"/>
<dbReference type="HOGENOM" id="CLU_006958_2_1_6"/>
<dbReference type="Gene3D" id="3.90.120.10">
    <property type="entry name" value="DNA Methylase, subunit A, domain 2"/>
    <property type="match status" value="1"/>
</dbReference>
<evidence type="ECO:0000256" key="7">
    <source>
        <dbReference type="PROSITE-ProRule" id="PRU01016"/>
    </source>
</evidence>
<keyword evidence="5" id="KW-0680">Restriction system</keyword>
<dbReference type="InterPro" id="IPR050390">
    <property type="entry name" value="C5-Methyltransferase"/>
</dbReference>
<dbReference type="SUPFAM" id="SSF53335">
    <property type="entry name" value="S-adenosyl-L-methionine-dependent methyltransferases"/>
    <property type="match status" value="1"/>
</dbReference>
<dbReference type="GO" id="GO:0003677">
    <property type="term" value="F:DNA binding"/>
    <property type="evidence" value="ECO:0007669"/>
    <property type="project" value="TreeGrafter"/>
</dbReference>
<protein>
    <recommendedName>
        <fullName evidence="1">DNA (cytosine-5-)-methyltransferase</fullName>
        <ecNumber evidence="1">2.1.1.37</ecNumber>
    </recommendedName>
</protein>
<reference evidence="9 10" key="1">
    <citation type="journal article" date="2014" name="Genome Announc.">
        <title>Draft Genome Sequences of Marinobacter similis A3d10T and Marinobacter salarius R9SW1T.</title>
        <authorList>
            <person name="Ivanova E.P."/>
            <person name="Ng H.J."/>
            <person name="Webb H.K."/>
            <person name="Feng G."/>
            <person name="Oshima K."/>
            <person name="Hattori M."/>
            <person name="Ohkuma M."/>
            <person name="Sergeev A.F."/>
            <person name="Mikhailov V.V."/>
            <person name="Crawford R.J."/>
            <person name="Sawabe T."/>
        </authorList>
    </citation>
    <scope>NUCLEOTIDE SEQUENCE [LARGE SCALE GENOMIC DNA]</scope>
    <source>
        <strain evidence="10">A3d10 and R9SW1</strain>
    </source>
</reference>
<dbReference type="InterPro" id="IPR031303">
    <property type="entry name" value="C5_meth_CS"/>
</dbReference>
<evidence type="ECO:0000256" key="4">
    <source>
        <dbReference type="ARBA" id="ARBA00022691"/>
    </source>
</evidence>
<organism evidence="9 10">
    <name type="scientific">Marinobacter salarius</name>
    <dbReference type="NCBI Taxonomy" id="1420917"/>
    <lineage>
        <taxon>Bacteria</taxon>
        <taxon>Pseudomonadati</taxon>
        <taxon>Pseudomonadota</taxon>
        <taxon>Gammaproteobacteria</taxon>
        <taxon>Pseudomonadales</taxon>
        <taxon>Marinobacteraceae</taxon>
        <taxon>Marinobacter</taxon>
    </lineage>
</organism>
<sequence length="401" mass="44819">MIPSELLSSLPSRLSQLIERALDTGVELEQLLNGDGLTYDDLRYNRPPDPVAIQGEGYRGLDHFRKPFHGTPIVSFFSGAGGLDLGFEAAGFEHLAVIEHNEIFCDTLRENREWDVIGPPYSNGDVSQRVQLSRELEEKGVVKPFKGVFIGGPPCQPFSIAANQRFSKNGENFKRTGFAHEKNGNLLFDYIWFIEKYLPEAFVIENVPGLIDVDGGEQLSKVYKYLEDRGYKLHDPLKMNAAHYSVPQQRERLFIIGYRGNKKFTPPKKADSIIGCMQALLDIPKDCPNHITRKHKASSVMRYVNLDVGKRDQLGRVDRLNPSLPSKTVIAGGSSGGGRSHLHPFIPRTLSVRECARLQTFPDDYFFTGSSARQFTQVGNAVPPVLAAQIATALYKSYFEA</sequence>
<evidence type="ECO:0000313" key="9">
    <source>
        <dbReference type="EMBL" id="AHI31429.1"/>
    </source>
</evidence>
<evidence type="ECO:0000256" key="8">
    <source>
        <dbReference type="RuleBase" id="RU000416"/>
    </source>
</evidence>
<comment type="similarity">
    <text evidence="7 8">Belongs to the class I-like SAM-binding methyltransferase superfamily. C5-methyltransferase family.</text>
</comment>
<dbReference type="InterPro" id="IPR029063">
    <property type="entry name" value="SAM-dependent_MTases_sf"/>
</dbReference>
<comment type="catalytic activity">
    <reaction evidence="6">
        <text>a 2'-deoxycytidine in DNA + S-adenosyl-L-methionine = a 5-methyl-2'-deoxycytidine in DNA + S-adenosyl-L-homocysteine + H(+)</text>
        <dbReference type="Rhea" id="RHEA:13681"/>
        <dbReference type="Rhea" id="RHEA-COMP:11369"/>
        <dbReference type="Rhea" id="RHEA-COMP:11370"/>
        <dbReference type="ChEBI" id="CHEBI:15378"/>
        <dbReference type="ChEBI" id="CHEBI:57856"/>
        <dbReference type="ChEBI" id="CHEBI:59789"/>
        <dbReference type="ChEBI" id="CHEBI:85452"/>
        <dbReference type="ChEBI" id="CHEBI:85454"/>
        <dbReference type="EC" id="2.1.1.37"/>
    </reaction>
</comment>
<dbReference type="GO" id="GO:0044027">
    <property type="term" value="P:negative regulation of gene expression via chromosomal CpG island methylation"/>
    <property type="evidence" value="ECO:0007669"/>
    <property type="project" value="TreeGrafter"/>
</dbReference>
<dbReference type="KEGG" id="msr:AU15_09080"/>
<evidence type="ECO:0000313" key="10">
    <source>
        <dbReference type="Proteomes" id="UP000035081"/>
    </source>
</evidence>
<evidence type="ECO:0000256" key="3">
    <source>
        <dbReference type="ARBA" id="ARBA00022679"/>
    </source>
</evidence>
<dbReference type="PANTHER" id="PTHR10629">
    <property type="entry name" value="CYTOSINE-SPECIFIC METHYLTRANSFERASE"/>
    <property type="match status" value="1"/>
</dbReference>
<dbReference type="InterPro" id="IPR001525">
    <property type="entry name" value="C5_MeTfrase"/>
</dbReference>
<dbReference type="Pfam" id="PF00145">
    <property type="entry name" value="DNA_methylase"/>
    <property type="match status" value="1"/>
</dbReference>
<evidence type="ECO:0000256" key="6">
    <source>
        <dbReference type="ARBA" id="ARBA00047422"/>
    </source>
</evidence>
<dbReference type="EMBL" id="CP007152">
    <property type="protein sequence ID" value="AHI31429.1"/>
    <property type="molecule type" value="Genomic_DNA"/>
</dbReference>
<dbReference type="PROSITE" id="PS00095">
    <property type="entry name" value="C5_MTASE_2"/>
    <property type="match status" value="1"/>
</dbReference>
<name>W5YRE7_9GAMM</name>
<dbReference type="GO" id="GO:0009307">
    <property type="term" value="P:DNA restriction-modification system"/>
    <property type="evidence" value="ECO:0007669"/>
    <property type="project" value="UniProtKB-KW"/>
</dbReference>
<dbReference type="NCBIfam" id="TIGR00675">
    <property type="entry name" value="dcm"/>
    <property type="match status" value="1"/>
</dbReference>
<dbReference type="RefSeq" id="WP_041333523.1">
    <property type="nucleotide sequence ID" value="NZ_JAEMOR010000068.1"/>
</dbReference>
<evidence type="ECO:0000256" key="5">
    <source>
        <dbReference type="ARBA" id="ARBA00022747"/>
    </source>
</evidence>
<evidence type="ECO:0000256" key="1">
    <source>
        <dbReference type="ARBA" id="ARBA00011975"/>
    </source>
</evidence>
<gene>
    <name evidence="9" type="ORF">AU15_09080</name>
</gene>
<proteinExistence type="inferred from homology"/>
<keyword evidence="2 7" id="KW-0489">Methyltransferase</keyword>
<dbReference type="PANTHER" id="PTHR10629:SF52">
    <property type="entry name" value="DNA (CYTOSINE-5)-METHYLTRANSFERASE 1"/>
    <property type="match status" value="1"/>
</dbReference>